<evidence type="ECO:0000256" key="9">
    <source>
        <dbReference type="ARBA" id="ARBA00023326"/>
    </source>
</evidence>
<evidence type="ECO:0000256" key="7">
    <source>
        <dbReference type="ARBA" id="ARBA00023277"/>
    </source>
</evidence>
<dbReference type="SUPFAM" id="SSF51445">
    <property type="entry name" value="(Trans)glycosidases"/>
    <property type="match status" value="1"/>
</dbReference>
<dbReference type="OrthoDB" id="5823761at2759"/>
<evidence type="ECO:0000313" key="13">
    <source>
        <dbReference type="EMBL" id="OAV87979.1"/>
    </source>
</evidence>
<name>A0A180G682_PUCT1</name>
<reference evidence="13" key="1">
    <citation type="submission" date="2009-11" db="EMBL/GenBank/DDBJ databases">
        <authorList>
            <consortium name="The Broad Institute Genome Sequencing Platform"/>
            <person name="Ward D."/>
            <person name="Feldgarden M."/>
            <person name="Earl A."/>
            <person name="Young S.K."/>
            <person name="Zeng Q."/>
            <person name="Koehrsen M."/>
            <person name="Alvarado L."/>
            <person name="Berlin A."/>
            <person name="Bochicchio J."/>
            <person name="Borenstein D."/>
            <person name="Chapman S.B."/>
            <person name="Chen Z."/>
            <person name="Engels R."/>
            <person name="Freedman E."/>
            <person name="Gellesch M."/>
            <person name="Goldberg J."/>
            <person name="Griggs A."/>
            <person name="Gujja S."/>
            <person name="Heilman E."/>
            <person name="Heiman D."/>
            <person name="Hepburn T."/>
            <person name="Howarth C."/>
            <person name="Jen D."/>
            <person name="Larson L."/>
            <person name="Lewis B."/>
            <person name="Mehta T."/>
            <person name="Park D."/>
            <person name="Pearson M."/>
            <person name="Roberts A."/>
            <person name="Saif S."/>
            <person name="Shea T."/>
            <person name="Shenoy N."/>
            <person name="Sisk P."/>
            <person name="Stolte C."/>
            <person name="Sykes S."/>
            <person name="Thomson T."/>
            <person name="Walk T."/>
            <person name="White J."/>
            <person name="Yandava C."/>
            <person name="Izard J."/>
            <person name="Baranova O.V."/>
            <person name="Blanton J.M."/>
            <person name="Tanner A.C."/>
            <person name="Dewhirst F.E."/>
            <person name="Haas B."/>
            <person name="Nusbaum C."/>
            <person name="Birren B."/>
        </authorList>
    </citation>
    <scope>NUCLEOTIDE SEQUENCE [LARGE SCALE GENOMIC DNA]</scope>
    <source>
        <strain evidence="13">1-1 BBBD Race 1</strain>
    </source>
</reference>
<keyword evidence="7" id="KW-0119">Carbohydrate metabolism</keyword>
<dbReference type="EC" id="3.2.1.4" evidence="3"/>
<evidence type="ECO:0000256" key="3">
    <source>
        <dbReference type="ARBA" id="ARBA00012601"/>
    </source>
</evidence>
<comment type="similarity">
    <text evidence="2 10">Belongs to the glycosyl hydrolase 5 (cellulase A) family.</text>
</comment>
<evidence type="ECO:0000256" key="2">
    <source>
        <dbReference type="ARBA" id="ARBA00005641"/>
    </source>
</evidence>
<evidence type="ECO:0000256" key="11">
    <source>
        <dbReference type="SAM" id="MobiDB-lite"/>
    </source>
</evidence>
<keyword evidence="15" id="KW-1185">Reference proteome</keyword>
<feature type="region of interest" description="Disordered" evidence="11">
    <location>
        <begin position="284"/>
        <end position="306"/>
    </location>
</feature>
<evidence type="ECO:0000256" key="6">
    <source>
        <dbReference type="ARBA" id="ARBA00023001"/>
    </source>
</evidence>
<reference evidence="13" key="2">
    <citation type="submission" date="2016-05" db="EMBL/GenBank/DDBJ databases">
        <title>Comparative analysis highlights variable genome content of wheat rusts and divergence of the mating loci.</title>
        <authorList>
            <person name="Cuomo C.A."/>
            <person name="Bakkeren G."/>
            <person name="Szabo L."/>
            <person name="Khalil H."/>
            <person name="Joly D."/>
            <person name="Goldberg J."/>
            <person name="Young S."/>
            <person name="Zeng Q."/>
            <person name="Fellers J."/>
        </authorList>
    </citation>
    <scope>NUCLEOTIDE SEQUENCE [LARGE SCALE GENOMIC DNA]</scope>
    <source>
        <strain evidence="13">1-1 BBBD Race 1</strain>
    </source>
</reference>
<evidence type="ECO:0000259" key="12">
    <source>
        <dbReference type="Pfam" id="PF00150"/>
    </source>
</evidence>
<sequence length="306" mass="33450">MPPPESQIPHFLSQNVNFFRVPVGWEYLQPEMNGKLDGANLKTYKTFVEKITSHEAYVAIDLHSFARYKGQIVGESPSTPAEALVSIWTQLGEVFKDNQLVIFGISNEPHDLDITKWATTVQAVVSALRKKNIKNAILIPGTEYTSMKAFPEWYQAMKVVKNPDGSFDGLLFEVHRYLDGDNSGSGPECVASHTDEVAAAVELLKADKRQVILGETGGGSTDSCKNFLPELAKAVVEAYPVFGGFALWAAGSFKADYPLVTTAQDDSSPTGWKDMPNWLSIKQFIPPKGSTNGDNSTGTEAPKACQ</sequence>
<evidence type="ECO:0000256" key="4">
    <source>
        <dbReference type="ARBA" id="ARBA00022729"/>
    </source>
</evidence>
<evidence type="ECO:0000256" key="1">
    <source>
        <dbReference type="ARBA" id="ARBA00000966"/>
    </source>
</evidence>
<proteinExistence type="inferred from homology"/>
<dbReference type="FunFam" id="3.20.20.80:FF:000124">
    <property type="entry name" value="Exported cellulase"/>
    <property type="match status" value="1"/>
</dbReference>
<accession>A0A180G682</accession>
<comment type="catalytic activity">
    <reaction evidence="1">
        <text>Endohydrolysis of (1-&gt;4)-beta-D-glucosidic linkages in cellulose, lichenin and cereal beta-D-glucans.</text>
        <dbReference type="EC" id="3.2.1.4"/>
    </reaction>
</comment>
<reference evidence="14 15" key="3">
    <citation type="journal article" date="2017" name="G3 (Bethesda)">
        <title>Comparative analysis highlights variable genome content of wheat rusts and divergence of the mating loci.</title>
        <authorList>
            <person name="Cuomo C.A."/>
            <person name="Bakkeren G."/>
            <person name="Khalil H.B."/>
            <person name="Panwar V."/>
            <person name="Joly D."/>
            <person name="Linning R."/>
            <person name="Sakthikumar S."/>
            <person name="Song X."/>
            <person name="Adiconis X."/>
            <person name="Fan L."/>
            <person name="Goldberg J.M."/>
            <person name="Levin J.Z."/>
            <person name="Young S."/>
            <person name="Zeng Q."/>
            <person name="Anikster Y."/>
            <person name="Bruce M."/>
            <person name="Wang M."/>
            <person name="Yin C."/>
            <person name="McCallum B."/>
            <person name="Szabo L.J."/>
            <person name="Hulbert S."/>
            <person name="Chen X."/>
            <person name="Fellers J.P."/>
        </authorList>
    </citation>
    <scope>NUCLEOTIDE SEQUENCE</scope>
    <source>
        <strain evidence="14">isolate 1-1 / race 1 (BBBD)</strain>
        <strain evidence="15">Isolate 1-1 / race 1 (BBBD)</strain>
    </source>
</reference>
<dbReference type="Pfam" id="PF00150">
    <property type="entry name" value="Cellulase"/>
    <property type="match status" value="1"/>
</dbReference>
<keyword evidence="5 10" id="KW-0378">Hydrolase</keyword>
<evidence type="ECO:0000313" key="14">
    <source>
        <dbReference type="EnsemblFungi" id="PTTG_00589-t43_1-p1"/>
    </source>
</evidence>
<dbReference type="EnsemblFungi" id="PTTG_00589-t43_1">
    <property type="protein sequence ID" value="PTTG_00589-t43_1-p1"/>
    <property type="gene ID" value="PTTG_00589"/>
</dbReference>
<feature type="compositionally biased region" description="Polar residues" evidence="11">
    <location>
        <begin position="289"/>
        <end position="299"/>
    </location>
</feature>
<keyword evidence="4" id="KW-0732">Signal</keyword>
<dbReference type="Proteomes" id="UP000005240">
    <property type="component" value="Unassembled WGS sequence"/>
</dbReference>
<dbReference type="PANTHER" id="PTHR34142:SF1">
    <property type="entry name" value="GLYCOSIDE HYDROLASE FAMILY 5 DOMAIN-CONTAINING PROTEIN"/>
    <property type="match status" value="1"/>
</dbReference>
<reference evidence="14" key="4">
    <citation type="submission" date="2025-05" db="UniProtKB">
        <authorList>
            <consortium name="EnsemblFungi"/>
        </authorList>
    </citation>
    <scope>IDENTIFICATION</scope>
    <source>
        <strain evidence="14">isolate 1-1 / race 1 (BBBD)</strain>
    </source>
</reference>
<dbReference type="AlphaFoldDB" id="A0A180G682"/>
<evidence type="ECO:0000256" key="10">
    <source>
        <dbReference type="RuleBase" id="RU361153"/>
    </source>
</evidence>
<dbReference type="InterPro" id="IPR017853">
    <property type="entry name" value="GH"/>
</dbReference>
<dbReference type="GO" id="GO:0030245">
    <property type="term" value="P:cellulose catabolic process"/>
    <property type="evidence" value="ECO:0007669"/>
    <property type="project" value="UniProtKB-KW"/>
</dbReference>
<evidence type="ECO:0000313" key="15">
    <source>
        <dbReference type="Proteomes" id="UP000005240"/>
    </source>
</evidence>
<dbReference type="EMBL" id="ADAS02000236">
    <property type="protein sequence ID" value="OAV87979.1"/>
    <property type="molecule type" value="Genomic_DNA"/>
</dbReference>
<evidence type="ECO:0000256" key="8">
    <source>
        <dbReference type="ARBA" id="ARBA00023295"/>
    </source>
</evidence>
<dbReference type="PANTHER" id="PTHR34142">
    <property type="entry name" value="ENDO-BETA-1,4-GLUCANASE A"/>
    <property type="match status" value="1"/>
</dbReference>
<protein>
    <recommendedName>
        <fullName evidence="3">cellulase</fullName>
        <ecNumber evidence="3">3.2.1.4</ecNumber>
    </recommendedName>
</protein>
<keyword evidence="8 10" id="KW-0326">Glycosidase</keyword>
<gene>
    <name evidence="13" type="ORF">PTTG_00589</name>
</gene>
<dbReference type="VEuPathDB" id="FungiDB:PTTG_00589"/>
<evidence type="ECO:0000256" key="5">
    <source>
        <dbReference type="ARBA" id="ARBA00022801"/>
    </source>
</evidence>
<organism evidence="13">
    <name type="scientific">Puccinia triticina (isolate 1-1 / race 1 (BBBD))</name>
    <name type="common">Brown leaf rust fungus</name>
    <dbReference type="NCBI Taxonomy" id="630390"/>
    <lineage>
        <taxon>Eukaryota</taxon>
        <taxon>Fungi</taxon>
        <taxon>Dikarya</taxon>
        <taxon>Basidiomycota</taxon>
        <taxon>Pucciniomycotina</taxon>
        <taxon>Pucciniomycetes</taxon>
        <taxon>Pucciniales</taxon>
        <taxon>Pucciniaceae</taxon>
        <taxon>Puccinia</taxon>
    </lineage>
</organism>
<feature type="domain" description="Glycoside hydrolase family 5" evidence="12">
    <location>
        <begin position="13"/>
        <end position="249"/>
    </location>
</feature>
<dbReference type="Gene3D" id="3.20.20.80">
    <property type="entry name" value="Glycosidases"/>
    <property type="match status" value="1"/>
</dbReference>
<dbReference type="GO" id="GO:0008810">
    <property type="term" value="F:cellulase activity"/>
    <property type="evidence" value="ECO:0007669"/>
    <property type="project" value="UniProtKB-EC"/>
</dbReference>
<keyword evidence="9" id="KW-0624">Polysaccharide degradation</keyword>
<keyword evidence="6" id="KW-0136">Cellulose degradation</keyword>
<dbReference type="InterPro" id="IPR001547">
    <property type="entry name" value="Glyco_hydro_5"/>
</dbReference>